<dbReference type="AlphaFoldDB" id="A0A0C3CCM3"/>
<dbReference type="PROSITE" id="PS50048">
    <property type="entry name" value="ZN2_CY6_FUNGAL_2"/>
    <property type="match status" value="1"/>
</dbReference>
<dbReference type="SMART" id="SM00066">
    <property type="entry name" value="GAL4"/>
    <property type="match status" value="1"/>
</dbReference>
<evidence type="ECO:0000259" key="9">
    <source>
        <dbReference type="PROSITE" id="PS50048"/>
    </source>
</evidence>
<dbReference type="InterPro" id="IPR001138">
    <property type="entry name" value="Zn2Cys6_DnaBD"/>
</dbReference>
<dbReference type="InterPro" id="IPR051439">
    <property type="entry name" value="XlnR/Xlr1"/>
</dbReference>
<dbReference type="STRING" id="913774.A0A0C3CCM3"/>
<dbReference type="InterPro" id="IPR036864">
    <property type="entry name" value="Zn2-C6_fun-type_DNA-bd_sf"/>
</dbReference>
<evidence type="ECO:0000256" key="5">
    <source>
        <dbReference type="ARBA" id="ARBA00023159"/>
    </source>
</evidence>
<evidence type="ECO:0000256" key="2">
    <source>
        <dbReference type="ARBA" id="ARBA00022833"/>
    </source>
</evidence>
<sequence length="577" mass="65840">MLAIIPNEQRLKRRAKRACDECHSRRVKCSGQAPCTECHEIDIECTYIRPRHKRGGASVKQKNKYIYRRRLKATERATAASRTTIPSILNQPRMSFSPIGSWVDISDSRYPILMPVLASLKGIVTASTACDMLDTYFSRSAWGNSFLVRKYSFLATETTKMRKTKPTLIYAILCFASQHHVSTRGEILEAGRGNVTDRLFELAASSVVSFHKLEDEALLDDVISHIQLASILSSSKYQKKSIEWWSATYQLARQLRLNEEQKLAISAEEKEERRRTWWLLYCVDRHQALSVRKSLSFRDAECHELLHPCDDKLWNGADDFSPPASGISGITYCVTDCSFFGFFLPLMSTLGEIIELYNIQESGQSADIEPKRVMIRHHLDSYDLSLSECTYDSYEARLYKCYARHTVSTLHILSAGKWDPLDVLTDVEESGLSQDLIYSAAMATIAANTIKEIQLLDAEFDYMPLLFGAFILQCSFPLLLLMKTFGTQSDENIIGGCEIIMEADTIFSRCNERMVQNPFWSNPYWDSFASIIDKIKESKRQSRSPDVAFQTMQDIHTKTRDILGLYRWNKTGHGLNT</sequence>
<dbReference type="GO" id="GO:0003677">
    <property type="term" value="F:DNA binding"/>
    <property type="evidence" value="ECO:0007669"/>
    <property type="project" value="UniProtKB-KW"/>
</dbReference>
<dbReference type="PROSITE" id="PS00463">
    <property type="entry name" value="ZN2_CY6_FUNGAL_1"/>
    <property type="match status" value="1"/>
</dbReference>
<dbReference type="Proteomes" id="UP000054321">
    <property type="component" value="Unassembled WGS sequence"/>
</dbReference>
<dbReference type="SUPFAM" id="SSF57701">
    <property type="entry name" value="Zn2/Cys6 DNA-binding domain"/>
    <property type="match status" value="1"/>
</dbReference>
<keyword evidence="6" id="KW-0804">Transcription</keyword>
<name>A0A0C3CCM3_OIDMZ</name>
<dbReference type="EMBL" id="KN832883">
    <property type="protein sequence ID" value="KIM96658.1"/>
    <property type="molecule type" value="Genomic_DNA"/>
</dbReference>
<dbReference type="HOGENOM" id="CLU_006123_0_1_1"/>
<keyword evidence="4" id="KW-0238">DNA-binding</keyword>
<dbReference type="Pfam" id="PF00172">
    <property type="entry name" value="Zn_clus"/>
    <property type="match status" value="1"/>
</dbReference>
<evidence type="ECO:0000256" key="7">
    <source>
        <dbReference type="ARBA" id="ARBA00023242"/>
    </source>
</evidence>
<dbReference type="GO" id="GO:0006351">
    <property type="term" value="P:DNA-templated transcription"/>
    <property type="evidence" value="ECO:0007669"/>
    <property type="project" value="InterPro"/>
</dbReference>
<dbReference type="InterPro" id="IPR007219">
    <property type="entry name" value="XnlR_reg_dom"/>
</dbReference>
<evidence type="ECO:0000256" key="4">
    <source>
        <dbReference type="ARBA" id="ARBA00023125"/>
    </source>
</evidence>
<dbReference type="CDD" id="cd12148">
    <property type="entry name" value="fungal_TF_MHR"/>
    <property type="match status" value="1"/>
</dbReference>
<keyword evidence="2" id="KW-0862">Zinc</keyword>
<comment type="similarity">
    <text evidence="8">Belongs to the xlnR/xlr1 family.</text>
</comment>
<keyword evidence="1" id="KW-0479">Metal-binding</keyword>
<evidence type="ECO:0000313" key="10">
    <source>
        <dbReference type="EMBL" id="KIM96658.1"/>
    </source>
</evidence>
<protein>
    <recommendedName>
        <fullName evidence="9">Zn(2)-C6 fungal-type domain-containing protein</fullName>
    </recommendedName>
</protein>
<evidence type="ECO:0000256" key="8">
    <source>
        <dbReference type="ARBA" id="ARBA00037990"/>
    </source>
</evidence>
<dbReference type="PANTHER" id="PTHR47663:SF1">
    <property type="entry name" value="XYLANOLYTIC TRANSCRIPTIONAL ACTIVATOR XLNR-RELATED"/>
    <property type="match status" value="1"/>
</dbReference>
<reference evidence="10 11" key="1">
    <citation type="submission" date="2014-04" db="EMBL/GenBank/DDBJ databases">
        <authorList>
            <consortium name="DOE Joint Genome Institute"/>
            <person name="Kuo A."/>
            <person name="Martino E."/>
            <person name="Perotto S."/>
            <person name="Kohler A."/>
            <person name="Nagy L.G."/>
            <person name="Floudas D."/>
            <person name="Copeland A."/>
            <person name="Barry K.W."/>
            <person name="Cichocki N."/>
            <person name="Veneault-Fourrey C."/>
            <person name="LaButti K."/>
            <person name="Lindquist E.A."/>
            <person name="Lipzen A."/>
            <person name="Lundell T."/>
            <person name="Morin E."/>
            <person name="Murat C."/>
            <person name="Sun H."/>
            <person name="Tunlid A."/>
            <person name="Henrissat B."/>
            <person name="Grigoriev I.V."/>
            <person name="Hibbett D.S."/>
            <person name="Martin F."/>
            <person name="Nordberg H.P."/>
            <person name="Cantor M.N."/>
            <person name="Hua S.X."/>
        </authorList>
    </citation>
    <scope>NUCLEOTIDE SEQUENCE [LARGE SCALE GENOMIC DNA]</scope>
    <source>
        <strain evidence="10 11">Zn</strain>
    </source>
</reference>
<dbReference type="GO" id="GO:0000981">
    <property type="term" value="F:DNA-binding transcription factor activity, RNA polymerase II-specific"/>
    <property type="evidence" value="ECO:0007669"/>
    <property type="project" value="InterPro"/>
</dbReference>
<evidence type="ECO:0000256" key="1">
    <source>
        <dbReference type="ARBA" id="ARBA00022723"/>
    </source>
</evidence>
<keyword evidence="3" id="KW-0805">Transcription regulation</keyword>
<dbReference type="OrthoDB" id="5365785at2759"/>
<evidence type="ECO:0000313" key="11">
    <source>
        <dbReference type="Proteomes" id="UP000054321"/>
    </source>
</evidence>
<dbReference type="InParanoid" id="A0A0C3CCM3"/>
<reference evidence="11" key="2">
    <citation type="submission" date="2015-01" db="EMBL/GenBank/DDBJ databases">
        <title>Evolutionary Origins and Diversification of the Mycorrhizal Mutualists.</title>
        <authorList>
            <consortium name="DOE Joint Genome Institute"/>
            <consortium name="Mycorrhizal Genomics Consortium"/>
            <person name="Kohler A."/>
            <person name="Kuo A."/>
            <person name="Nagy L.G."/>
            <person name="Floudas D."/>
            <person name="Copeland A."/>
            <person name="Barry K.W."/>
            <person name="Cichocki N."/>
            <person name="Veneault-Fourrey C."/>
            <person name="LaButti K."/>
            <person name="Lindquist E.A."/>
            <person name="Lipzen A."/>
            <person name="Lundell T."/>
            <person name="Morin E."/>
            <person name="Murat C."/>
            <person name="Riley R."/>
            <person name="Ohm R."/>
            <person name="Sun H."/>
            <person name="Tunlid A."/>
            <person name="Henrissat B."/>
            <person name="Grigoriev I.V."/>
            <person name="Hibbett D.S."/>
            <person name="Martin F."/>
        </authorList>
    </citation>
    <scope>NUCLEOTIDE SEQUENCE [LARGE SCALE GENOMIC DNA]</scope>
    <source>
        <strain evidence="11">Zn</strain>
    </source>
</reference>
<dbReference type="Pfam" id="PF04082">
    <property type="entry name" value="Fungal_trans"/>
    <property type="match status" value="1"/>
</dbReference>
<gene>
    <name evidence="10" type="ORF">OIDMADRAFT_32591</name>
</gene>
<accession>A0A0C3CCM3</accession>
<evidence type="ECO:0000256" key="6">
    <source>
        <dbReference type="ARBA" id="ARBA00023163"/>
    </source>
</evidence>
<dbReference type="CDD" id="cd00067">
    <property type="entry name" value="GAL4"/>
    <property type="match status" value="1"/>
</dbReference>
<evidence type="ECO:0000256" key="3">
    <source>
        <dbReference type="ARBA" id="ARBA00023015"/>
    </source>
</evidence>
<keyword evidence="11" id="KW-1185">Reference proteome</keyword>
<organism evidence="10 11">
    <name type="scientific">Oidiodendron maius (strain Zn)</name>
    <dbReference type="NCBI Taxonomy" id="913774"/>
    <lineage>
        <taxon>Eukaryota</taxon>
        <taxon>Fungi</taxon>
        <taxon>Dikarya</taxon>
        <taxon>Ascomycota</taxon>
        <taxon>Pezizomycotina</taxon>
        <taxon>Leotiomycetes</taxon>
        <taxon>Leotiomycetes incertae sedis</taxon>
        <taxon>Myxotrichaceae</taxon>
        <taxon>Oidiodendron</taxon>
    </lineage>
</organism>
<dbReference type="PANTHER" id="PTHR47663">
    <property type="entry name" value="XYLANOLYTIC TRANSCRIPTIONAL ACTIVATOR XLNR-RELATED"/>
    <property type="match status" value="1"/>
</dbReference>
<dbReference type="Gene3D" id="4.10.240.10">
    <property type="entry name" value="Zn(2)-C6 fungal-type DNA-binding domain"/>
    <property type="match status" value="1"/>
</dbReference>
<keyword evidence="7" id="KW-0539">Nucleus</keyword>
<dbReference type="GO" id="GO:0008270">
    <property type="term" value="F:zinc ion binding"/>
    <property type="evidence" value="ECO:0007669"/>
    <property type="project" value="InterPro"/>
</dbReference>
<feature type="domain" description="Zn(2)-C6 fungal-type" evidence="9">
    <location>
        <begin position="18"/>
        <end position="47"/>
    </location>
</feature>
<proteinExistence type="inferred from homology"/>
<keyword evidence="5" id="KW-0010">Activator</keyword>